<dbReference type="CDD" id="cd00093">
    <property type="entry name" value="HTH_XRE"/>
    <property type="match status" value="1"/>
</dbReference>
<dbReference type="PANTHER" id="PTHR36924:SF1">
    <property type="entry name" value="ANTITOXIN HIGA-1"/>
    <property type="match status" value="1"/>
</dbReference>
<dbReference type="PROSITE" id="PS50943">
    <property type="entry name" value="HTH_CROC1"/>
    <property type="match status" value="1"/>
</dbReference>
<dbReference type="SUPFAM" id="SSF47413">
    <property type="entry name" value="lambda repressor-like DNA-binding domains"/>
    <property type="match status" value="1"/>
</dbReference>
<name>A0A2U8FQB6_9BURK</name>
<sequence length="133" mass="14817">MLPTLHAQLKQRLQTAAQPWRQPVGVPHRAPVHPGRFLERQFLKPLGLTQGQAARLLGVSRRRLNEIVVGRRSLTPDTALRCAMAFGLDAGFWMALQSRWDSFQAWKAWRAVSTDGTPSAADLTRALARSSAH</sequence>
<dbReference type="EMBL" id="CP029210">
    <property type="protein sequence ID" value="AWI52506.1"/>
    <property type="molecule type" value="Genomic_DNA"/>
</dbReference>
<dbReference type="GO" id="GO:0003677">
    <property type="term" value="F:DNA binding"/>
    <property type="evidence" value="ECO:0007669"/>
    <property type="project" value="UniProtKB-KW"/>
</dbReference>
<dbReference type="OrthoDB" id="5297543at2"/>
<dbReference type="Pfam" id="PF01381">
    <property type="entry name" value="HTH_3"/>
    <property type="match status" value="1"/>
</dbReference>
<dbReference type="AlphaFoldDB" id="A0A2U8FQB6"/>
<dbReference type="InterPro" id="IPR013430">
    <property type="entry name" value="Toxin_antidote_HigA"/>
</dbReference>
<dbReference type="Proteomes" id="UP000244892">
    <property type="component" value="Chromosome"/>
</dbReference>
<dbReference type="InterPro" id="IPR010982">
    <property type="entry name" value="Lambda_DNA-bd_dom_sf"/>
</dbReference>
<organism evidence="3 4">
    <name type="scientific">Aquabacterium olei</name>
    <dbReference type="NCBI Taxonomy" id="1296669"/>
    <lineage>
        <taxon>Bacteria</taxon>
        <taxon>Pseudomonadati</taxon>
        <taxon>Pseudomonadota</taxon>
        <taxon>Betaproteobacteria</taxon>
        <taxon>Burkholderiales</taxon>
        <taxon>Aquabacterium</taxon>
    </lineage>
</organism>
<proteinExistence type="predicted"/>
<feature type="domain" description="HTH cro/C1-type" evidence="2">
    <location>
        <begin position="40"/>
        <end position="93"/>
    </location>
</feature>
<dbReference type="NCBIfam" id="TIGR02607">
    <property type="entry name" value="antidote_HigA"/>
    <property type="match status" value="1"/>
</dbReference>
<evidence type="ECO:0000256" key="1">
    <source>
        <dbReference type="ARBA" id="ARBA00023125"/>
    </source>
</evidence>
<protein>
    <submittedName>
        <fullName evidence="3">Addiction module antidote protein, HigA family</fullName>
    </submittedName>
</protein>
<dbReference type="Gene3D" id="1.10.260.40">
    <property type="entry name" value="lambda repressor-like DNA-binding domains"/>
    <property type="match status" value="1"/>
</dbReference>
<keyword evidence="4" id="KW-1185">Reference proteome</keyword>
<evidence type="ECO:0000259" key="2">
    <source>
        <dbReference type="PROSITE" id="PS50943"/>
    </source>
</evidence>
<dbReference type="KEGG" id="aon:DEH84_03000"/>
<evidence type="ECO:0000313" key="3">
    <source>
        <dbReference type="EMBL" id="AWI52506.1"/>
    </source>
</evidence>
<dbReference type="SMART" id="SM00530">
    <property type="entry name" value="HTH_XRE"/>
    <property type="match status" value="1"/>
</dbReference>
<accession>A0A2U8FQB6</accession>
<dbReference type="PANTHER" id="PTHR36924">
    <property type="entry name" value="ANTITOXIN HIGA-1"/>
    <property type="match status" value="1"/>
</dbReference>
<dbReference type="InterPro" id="IPR001387">
    <property type="entry name" value="Cro/C1-type_HTH"/>
</dbReference>
<evidence type="ECO:0000313" key="4">
    <source>
        <dbReference type="Proteomes" id="UP000244892"/>
    </source>
</evidence>
<dbReference type="RefSeq" id="WP_109034650.1">
    <property type="nucleotide sequence ID" value="NZ_CP029210.1"/>
</dbReference>
<reference evidence="3 4" key="1">
    <citation type="submission" date="2018-05" db="EMBL/GenBank/DDBJ databases">
        <title>complete genome sequence of Aquabacterium olei NBRC 110486.</title>
        <authorList>
            <person name="Tang B."/>
            <person name="Chang J."/>
            <person name="Zhang L."/>
            <person name="Yang H."/>
        </authorList>
    </citation>
    <scope>NUCLEOTIDE SEQUENCE [LARGE SCALE GENOMIC DNA]</scope>
    <source>
        <strain evidence="3 4">NBRC 110486</strain>
    </source>
</reference>
<gene>
    <name evidence="3" type="primary">higA</name>
    <name evidence="3" type="ORF">DEH84_03000</name>
</gene>
<keyword evidence="1" id="KW-0238">DNA-binding</keyword>